<reference evidence="3 4" key="1">
    <citation type="submission" date="2016-10" db="EMBL/GenBank/DDBJ databases">
        <authorList>
            <person name="de Groot N.N."/>
        </authorList>
    </citation>
    <scope>NUCLEOTIDE SEQUENCE [LARGE SCALE GENOMIC DNA]</scope>
    <source>
        <strain evidence="3 4">KPR-7B</strain>
    </source>
</reference>
<feature type="transmembrane region" description="Helical" evidence="1">
    <location>
        <begin position="29"/>
        <end position="53"/>
    </location>
</feature>
<sequence>MTAAARPRRSAQAIRRLWRRDEGQSALELAAFIPIVLIVLLLLSQGIAAMMAASHVRDAARDGARAAERGDSVYGAVTASMPDWIELDSVTACGRGCVRVAGRAPIGIPGVVEVTHVQLSSEATFRQREGSSWR</sequence>
<evidence type="ECO:0000313" key="3">
    <source>
        <dbReference type="EMBL" id="SDN10010.1"/>
    </source>
</evidence>
<organism evidence="3 4">
    <name type="scientific">Actinomyces ruminicola</name>
    <dbReference type="NCBI Taxonomy" id="332524"/>
    <lineage>
        <taxon>Bacteria</taxon>
        <taxon>Bacillati</taxon>
        <taxon>Actinomycetota</taxon>
        <taxon>Actinomycetes</taxon>
        <taxon>Actinomycetales</taxon>
        <taxon>Actinomycetaceae</taxon>
        <taxon>Actinomyces</taxon>
    </lineage>
</organism>
<evidence type="ECO:0000259" key="2">
    <source>
        <dbReference type="Pfam" id="PF07811"/>
    </source>
</evidence>
<dbReference type="InterPro" id="IPR012495">
    <property type="entry name" value="TadE-like_dom"/>
</dbReference>
<dbReference type="EMBL" id="FNHU01000013">
    <property type="protein sequence ID" value="SDN10010.1"/>
    <property type="molecule type" value="Genomic_DNA"/>
</dbReference>
<keyword evidence="1" id="KW-0472">Membrane</keyword>
<dbReference type="Proteomes" id="UP000199671">
    <property type="component" value="Unassembled WGS sequence"/>
</dbReference>
<proteinExistence type="predicted"/>
<accession>A0A1G9YLL5</accession>
<keyword evidence="1" id="KW-1133">Transmembrane helix</keyword>
<name>A0A1G9YLL5_9ACTO</name>
<feature type="domain" description="TadE-like" evidence="2">
    <location>
        <begin position="23"/>
        <end position="65"/>
    </location>
</feature>
<keyword evidence="1" id="KW-0812">Transmembrane</keyword>
<evidence type="ECO:0000256" key="1">
    <source>
        <dbReference type="SAM" id="Phobius"/>
    </source>
</evidence>
<evidence type="ECO:0000313" key="4">
    <source>
        <dbReference type="Proteomes" id="UP000199671"/>
    </source>
</evidence>
<dbReference type="AlphaFoldDB" id="A0A1G9YLL5"/>
<dbReference type="RefSeq" id="WP_256329390.1">
    <property type="nucleotide sequence ID" value="NZ_FNHU01000013.1"/>
</dbReference>
<dbReference type="Pfam" id="PF07811">
    <property type="entry name" value="TadE"/>
    <property type="match status" value="1"/>
</dbReference>
<gene>
    <name evidence="3" type="ORF">SAMN04487766_11358</name>
</gene>
<protein>
    <submittedName>
        <fullName evidence="3">TadE-like protein</fullName>
    </submittedName>
</protein>